<dbReference type="AlphaFoldDB" id="A0A1D1VM22"/>
<sequence length="571" mass="63533">MAMEVDGTTDTSSTSPESTQLGTSDIQISNLFDKLSQTLRTAKTSTDVNNLRKSLNDLTYELTKYGAVPLSAEAWKPRIEHFVSTVLTNVKFHPAFALDVKDVENEIAEVLNRLVDSLTTADGKRDSEVDLDWHLSLALSCTKCQSLSRIRAYGYYKVGALRKNLPITPDIVSVYIPLVVSLLDGLVEDDSAVAKAASDSIVVIVQHFNITNILHSTFEFARKLLGIIDQRTTGGLRDVVKFRVFDLLDDLLSQNLSTVSDVIQLGLMEHLYSSFRAFDLLVLANNCEIMAKLVHHSLGLQVLEESGGMKIAQEVLSTKQDSDDLEYFGPYLLRMYITLAIKFPEYCVLKCEKLTLLAHSIILEQKSHTAAACLEYLAQLASNSSAGKQYLNNLTLPTGKKYMSDVLAFMGSSLTGTQRTPIDDACLRDMSLLIKRGPVTSAQTDLDLQEINKQWFGLAGSGLFAILFRKAQNPFKDIKIPVLGILKSMADQKWGHEHFRDEPGFMEYLLNRQAEVDKDIKELKFQIITAIAGSPTISEVFDSVTVIRLREYVQDGPFYMAAEHNVAYEGS</sequence>
<dbReference type="PANTHER" id="PTHR13554:SF10">
    <property type="entry name" value="26S PROTEASOME NON-ATPASE REGULATORY SUBUNIT 5"/>
    <property type="match status" value="1"/>
</dbReference>
<reference evidence="4 5" key="1">
    <citation type="journal article" date="2016" name="Nat. Commun.">
        <title>Extremotolerant tardigrade genome and improved radiotolerance of human cultured cells by tardigrade-unique protein.</title>
        <authorList>
            <person name="Hashimoto T."/>
            <person name="Horikawa D.D."/>
            <person name="Saito Y."/>
            <person name="Kuwahara H."/>
            <person name="Kozuka-Hata H."/>
            <person name="Shin-I T."/>
            <person name="Minakuchi Y."/>
            <person name="Ohishi K."/>
            <person name="Motoyama A."/>
            <person name="Aizu T."/>
            <person name="Enomoto A."/>
            <person name="Kondo K."/>
            <person name="Tanaka S."/>
            <person name="Hara Y."/>
            <person name="Koshikawa S."/>
            <person name="Sagara H."/>
            <person name="Miura T."/>
            <person name="Yokobori S."/>
            <person name="Miyagawa K."/>
            <person name="Suzuki Y."/>
            <person name="Kubo T."/>
            <person name="Oyama M."/>
            <person name="Kohara Y."/>
            <person name="Fujiyama A."/>
            <person name="Arakawa K."/>
            <person name="Katayama T."/>
            <person name="Toyoda A."/>
            <person name="Kunieda T."/>
        </authorList>
    </citation>
    <scope>NUCLEOTIDE SEQUENCE [LARGE SCALE GENOMIC DNA]</scope>
    <source>
        <strain evidence="4 5">YOKOZUNA-1</strain>
    </source>
</reference>
<proteinExistence type="inferred from homology"/>
<feature type="region of interest" description="Disordered" evidence="3">
    <location>
        <begin position="1"/>
        <end position="21"/>
    </location>
</feature>
<keyword evidence="5" id="KW-1185">Reference proteome</keyword>
<gene>
    <name evidence="4" type="primary">RvY_13199-1</name>
    <name evidence="4" type="synonym">RvY_13199.1</name>
    <name evidence="4" type="ORF">RvY_13199</name>
</gene>
<dbReference type="GO" id="GO:0043248">
    <property type="term" value="P:proteasome assembly"/>
    <property type="evidence" value="ECO:0007669"/>
    <property type="project" value="InterPro"/>
</dbReference>
<evidence type="ECO:0000256" key="1">
    <source>
        <dbReference type="ARBA" id="ARBA00006823"/>
    </source>
</evidence>
<dbReference type="STRING" id="947166.A0A1D1VM22"/>
<dbReference type="SUPFAM" id="SSF48371">
    <property type="entry name" value="ARM repeat"/>
    <property type="match status" value="1"/>
</dbReference>
<evidence type="ECO:0000256" key="2">
    <source>
        <dbReference type="ARBA" id="ARBA00014933"/>
    </source>
</evidence>
<name>A0A1D1VM22_RAMVA</name>
<evidence type="ECO:0000256" key="3">
    <source>
        <dbReference type="SAM" id="MobiDB-lite"/>
    </source>
</evidence>
<protein>
    <recommendedName>
        <fullName evidence="2">26S proteasome non-ATPase regulatory subunit 5</fullName>
    </recommendedName>
</protein>
<dbReference type="InterPro" id="IPR019538">
    <property type="entry name" value="PSMD5"/>
</dbReference>
<organism evidence="4 5">
    <name type="scientific">Ramazzottius varieornatus</name>
    <name type="common">Water bear</name>
    <name type="synonym">Tardigrade</name>
    <dbReference type="NCBI Taxonomy" id="947166"/>
    <lineage>
        <taxon>Eukaryota</taxon>
        <taxon>Metazoa</taxon>
        <taxon>Ecdysozoa</taxon>
        <taxon>Tardigrada</taxon>
        <taxon>Eutardigrada</taxon>
        <taxon>Parachela</taxon>
        <taxon>Hypsibioidea</taxon>
        <taxon>Ramazzottiidae</taxon>
        <taxon>Ramazzottius</taxon>
    </lineage>
</organism>
<dbReference type="GO" id="GO:0005829">
    <property type="term" value="C:cytosol"/>
    <property type="evidence" value="ECO:0007669"/>
    <property type="project" value="TreeGrafter"/>
</dbReference>
<dbReference type="InterPro" id="IPR016024">
    <property type="entry name" value="ARM-type_fold"/>
</dbReference>
<feature type="compositionally biased region" description="Low complexity" evidence="3">
    <location>
        <begin position="8"/>
        <end position="19"/>
    </location>
</feature>
<dbReference type="PANTHER" id="PTHR13554">
    <property type="entry name" value="26S PROTEASOME NON-ATPASE REGULATORY SUBUNIT 5-RELATED"/>
    <property type="match status" value="1"/>
</dbReference>
<dbReference type="EMBL" id="BDGG01000008">
    <property type="protein sequence ID" value="GAV02662.1"/>
    <property type="molecule type" value="Genomic_DNA"/>
</dbReference>
<evidence type="ECO:0000313" key="4">
    <source>
        <dbReference type="EMBL" id="GAV02662.1"/>
    </source>
</evidence>
<dbReference type="OrthoDB" id="10250600at2759"/>
<evidence type="ECO:0000313" key="5">
    <source>
        <dbReference type="Proteomes" id="UP000186922"/>
    </source>
</evidence>
<dbReference type="Pfam" id="PF10508">
    <property type="entry name" value="Proteasom_PSMB"/>
    <property type="match status" value="1"/>
</dbReference>
<dbReference type="Proteomes" id="UP000186922">
    <property type="component" value="Unassembled WGS sequence"/>
</dbReference>
<comment type="caution">
    <text evidence="4">The sequence shown here is derived from an EMBL/GenBank/DDBJ whole genome shotgun (WGS) entry which is preliminary data.</text>
</comment>
<comment type="similarity">
    <text evidence="1">Belongs to the proteasome subunit S5B/HSM3 family.</text>
</comment>
<accession>A0A1D1VM22</accession>